<dbReference type="InterPro" id="IPR043144">
    <property type="entry name" value="Mal/L-sulf/L-lact_DH-like_ah"/>
</dbReference>
<dbReference type="SUPFAM" id="SSF89733">
    <property type="entry name" value="L-sulfolactate dehydrogenase-like"/>
    <property type="match status" value="1"/>
</dbReference>
<dbReference type="Gene3D" id="1.10.1530.10">
    <property type="match status" value="1"/>
</dbReference>
<dbReference type="PANTHER" id="PTHR11091">
    <property type="entry name" value="OXIDOREDUCTASE-RELATED"/>
    <property type="match status" value="1"/>
</dbReference>
<evidence type="ECO:0000256" key="1">
    <source>
        <dbReference type="ARBA" id="ARBA00006056"/>
    </source>
</evidence>
<proteinExistence type="inferred from homology"/>
<name>A0A8J7IZ63_9RHOB</name>
<protein>
    <submittedName>
        <fullName evidence="3">Ldh family oxidoreductase</fullName>
    </submittedName>
</protein>
<dbReference type="InterPro" id="IPR036111">
    <property type="entry name" value="Mal/L-sulfo/L-lacto_DH-like_sf"/>
</dbReference>
<dbReference type="InterPro" id="IPR043143">
    <property type="entry name" value="Mal/L-sulf/L-lact_DH-like_NADP"/>
</dbReference>
<reference evidence="3" key="1">
    <citation type="submission" date="2020-10" db="EMBL/GenBank/DDBJ databases">
        <title>Paenihalocynthiibacter styelae gen. nov., sp. nov., isolated from stalked sea squirt Styela clava.</title>
        <authorList>
            <person name="Kim Y.-O."/>
            <person name="Yoon J.-H."/>
        </authorList>
    </citation>
    <scope>NUCLEOTIDE SEQUENCE</scope>
    <source>
        <strain evidence="3">MYP1-1</strain>
    </source>
</reference>
<comment type="similarity">
    <text evidence="1">Belongs to the LDH2/MDH2 oxidoreductase family.</text>
</comment>
<dbReference type="PANTHER" id="PTHR11091:SF0">
    <property type="entry name" value="MALATE DEHYDROGENASE"/>
    <property type="match status" value="1"/>
</dbReference>
<dbReference type="AlphaFoldDB" id="A0A8J7IZ63"/>
<evidence type="ECO:0000313" key="3">
    <source>
        <dbReference type="EMBL" id="MBI1495025.1"/>
    </source>
</evidence>
<dbReference type="EMBL" id="JADCKQ010000013">
    <property type="protein sequence ID" value="MBI1495025.1"/>
    <property type="molecule type" value="Genomic_DNA"/>
</dbReference>
<keyword evidence="4" id="KW-1185">Reference proteome</keyword>
<organism evidence="3 4">
    <name type="scientific">Halocynthiibacter styelae</name>
    <dbReference type="NCBI Taxonomy" id="2761955"/>
    <lineage>
        <taxon>Bacteria</taxon>
        <taxon>Pseudomonadati</taxon>
        <taxon>Pseudomonadota</taxon>
        <taxon>Alphaproteobacteria</taxon>
        <taxon>Rhodobacterales</taxon>
        <taxon>Paracoccaceae</taxon>
        <taxon>Halocynthiibacter</taxon>
    </lineage>
</organism>
<gene>
    <name evidence="3" type="ORF">H1D41_15380</name>
</gene>
<sequence length="342" mass="36189">MGDQATENLSLDQVRELANEVFRACGVSDEACVVLADIVTRSERDGPRSHGLRMLPVYAQSFTSGYANPEAKPVITRTASGALQGDADNGYYQHAASLAHDQLIEMARENGIAAFSCKNCHHLAGLRFDVEPLAEAGLVAIGVINSLSMVVPQGGTRPVFGTNPMAFACPREGQAPIVWDQASSMVALMDIRMAAAEGHPLPYPAGLAPDGSKTIDPNAILDTRSLLPFGEHKGAAIAFLVEVLGAALAGGTLSVDNQDREAHGALNIKGGSTVIAIDPNRFGNPMFNEYINRISAEITDNGDARIPGDGRLKMRTRAMQDGVNVATDVLDQIRDVIKTAGS</sequence>
<dbReference type="GO" id="GO:0016491">
    <property type="term" value="F:oxidoreductase activity"/>
    <property type="evidence" value="ECO:0007669"/>
    <property type="project" value="UniProtKB-KW"/>
</dbReference>
<dbReference type="Gene3D" id="3.30.1370.60">
    <property type="entry name" value="Hypothetical oxidoreductase yiak, domain 2"/>
    <property type="match status" value="1"/>
</dbReference>
<comment type="caution">
    <text evidence="3">The sequence shown here is derived from an EMBL/GenBank/DDBJ whole genome shotgun (WGS) entry which is preliminary data.</text>
</comment>
<dbReference type="InterPro" id="IPR003767">
    <property type="entry name" value="Malate/L-lactate_DH-like"/>
</dbReference>
<keyword evidence="2" id="KW-0560">Oxidoreductase</keyword>
<accession>A0A8J7IZ63</accession>
<evidence type="ECO:0000256" key="2">
    <source>
        <dbReference type="ARBA" id="ARBA00023002"/>
    </source>
</evidence>
<dbReference type="Proteomes" id="UP000640583">
    <property type="component" value="Unassembled WGS sequence"/>
</dbReference>
<evidence type="ECO:0000313" key="4">
    <source>
        <dbReference type="Proteomes" id="UP000640583"/>
    </source>
</evidence>
<dbReference type="RefSeq" id="WP_228849747.1">
    <property type="nucleotide sequence ID" value="NZ_JADCKQ010000013.1"/>
</dbReference>
<dbReference type="Pfam" id="PF02615">
    <property type="entry name" value="Ldh_2"/>
    <property type="match status" value="1"/>
</dbReference>